<organism evidence="1 2">
    <name type="scientific">Sclerotinia sclerotiorum (strain ATCC 18683 / 1980 / Ss-1)</name>
    <name type="common">White mold</name>
    <name type="synonym">Whetzelinia sclerotiorum</name>
    <dbReference type="NCBI Taxonomy" id="665079"/>
    <lineage>
        <taxon>Eukaryota</taxon>
        <taxon>Fungi</taxon>
        <taxon>Dikarya</taxon>
        <taxon>Ascomycota</taxon>
        <taxon>Pezizomycotina</taxon>
        <taxon>Leotiomycetes</taxon>
        <taxon>Helotiales</taxon>
        <taxon>Sclerotiniaceae</taxon>
        <taxon>Sclerotinia</taxon>
    </lineage>
</organism>
<sequence length="71" mass="8056">MHGKKQFHIPVALSRCMLFNPHQGLHNMSFPPVLNSISNVNIKSHHGRTQQVGYFMCHKILYGVTSVSPEQ</sequence>
<accession>A7EW25</accession>
<dbReference type="GeneID" id="5485756"/>
<dbReference type="Proteomes" id="UP000001312">
    <property type="component" value="Unassembled WGS sequence"/>
</dbReference>
<reference evidence="2" key="1">
    <citation type="journal article" date="2011" name="PLoS Genet.">
        <title>Genomic analysis of the necrotrophic fungal pathogens Sclerotinia sclerotiorum and Botrytis cinerea.</title>
        <authorList>
            <person name="Amselem J."/>
            <person name="Cuomo C.A."/>
            <person name="van Kan J.A."/>
            <person name="Viaud M."/>
            <person name="Benito E.P."/>
            <person name="Couloux A."/>
            <person name="Coutinho P.M."/>
            <person name="de Vries R.P."/>
            <person name="Dyer P.S."/>
            <person name="Fillinger S."/>
            <person name="Fournier E."/>
            <person name="Gout L."/>
            <person name="Hahn M."/>
            <person name="Kohn L."/>
            <person name="Lapalu N."/>
            <person name="Plummer K.M."/>
            <person name="Pradier J.M."/>
            <person name="Quevillon E."/>
            <person name="Sharon A."/>
            <person name="Simon A."/>
            <person name="ten Have A."/>
            <person name="Tudzynski B."/>
            <person name="Tudzynski P."/>
            <person name="Wincker P."/>
            <person name="Andrew M."/>
            <person name="Anthouard V."/>
            <person name="Beever R.E."/>
            <person name="Beffa R."/>
            <person name="Benoit I."/>
            <person name="Bouzid O."/>
            <person name="Brault B."/>
            <person name="Chen Z."/>
            <person name="Choquer M."/>
            <person name="Collemare J."/>
            <person name="Cotton P."/>
            <person name="Danchin E.G."/>
            <person name="Da Silva C."/>
            <person name="Gautier A."/>
            <person name="Giraud C."/>
            <person name="Giraud T."/>
            <person name="Gonzalez C."/>
            <person name="Grossetete S."/>
            <person name="Guldener U."/>
            <person name="Henrissat B."/>
            <person name="Howlett B.J."/>
            <person name="Kodira C."/>
            <person name="Kretschmer M."/>
            <person name="Lappartient A."/>
            <person name="Leroch M."/>
            <person name="Levis C."/>
            <person name="Mauceli E."/>
            <person name="Neuveglise C."/>
            <person name="Oeser B."/>
            <person name="Pearson M."/>
            <person name="Poulain J."/>
            <person name="Poussereau N."/>
            <person name="Quesneville H."/>
            <person name="Rascle C."/>
            <person name="Schumacher J."/>
            <person name="Segurens B."/>
            <person name="Sexton A."/>
            <person name="Silva E."/>
            <person name="Sirven C."/>
            <person name="Soanes D.M."/>
            <person name="Talbot N.J."/>
            <person name="Templeton M."/>
            <person name="Yandava C."/>
            <person name="Yarden O."/>
            <person name="Zeng Q."/>
            <person name="Rollins J.A."/>
            <person name="Lebrun M.H."/>
            <person name="Dickman M."/>
        </authorList>
    </citation>
    <scope>NUCLEOTIDE SEQUENCE [LARGE SCALE GENOMIC DNA]</scope>
    <source>
        <strain evidence="2">ATCC 18683 / 1980 / Ss-1</strain>
    </source>
</reference>
<dbReference type="KEGG" id="ssl:SS1G_09534"/>
<keyword evidence="2" id="KW-1185">Reference proteome</keyword>
<dbReference type="RefSeq" id="XP_001589812.1">
    <property type="nucleotide sequence ID" value="XM_001589762.1"/>
</dbReference>
<proteinExistence type="predicted"/>
<evidence type="ECO:0000313" key="2">
    <source>
        <dbReference type="Proteomes" id="UP000001312"/>
    </source>
</evidence>
<gene>
    <name evidence="1" type="ORF">SS1G_09534</name>
</gene>
<dbReference type="InParanoid" id="A7EW25"/>
<dbReference type="HOGENOM" id="CLU_2741578_0_0_1"/>
<name>A7EW25_SCLS1</name>
<evidence type="ECO:0000313" key="1">
    <source>
        <dbReference type="EMBL" id="EDN93667.1"/>
    </source>
</evidence>
<dbReference type="AlphaFoldDB" id="A7EW25"/>
<protein>
    <submittedName>
        <fullName evidence="1">Uncharacterized protein</fullName>
    </submittedName>
</protein>
<dbReference type="EMBL" id="CH476633">
    <property type="protein sequence ID" value="EDN93667.1"/>
    <property type="molecule type" value="Genomic_DNA"/>
</dbReference>